<evidence type="ECO:0000313" key="1">
    <source>
        <dbReference type="EMBL" id="MET1254093.1"/>
    </source>
</evidence>
<evidence type="ECO:0008006" key="3">
    <source>
        <dbReference type="Google" id="ProtNLM"/>
    </source>
</evidence>
<protein>
    <recommendedName>
        <fullName evidence="3">Outer membrane lipoprotein</fullName>
    </recommendedName>
</protein>
<dbReference type="PROSITE" id="PS51257">
    <property type="entry name" value="PROKAR_LIPOPROTEIN"/>
    <property type="match status" value="1"/>
</dbReference>
<reference evidence="1 2" key="1">
    <citation type="submission" date="2024-06" db="EMBL/GenBank/DDBJ databases">
        <authorList>
            <person name="Li F."/>
        </authorList>
    </citation>
    <scope>NUCLEOTIDE SEQUENCE [LARGE SCALE GENOMIC DNA]</scope>
    <source>
        <strain evidence="1 2">GXAS 311</strain>
    </source>
</reference>
<keyword evidence="2" id="KW-1185">Reference proteome</keyword>
<name>A0ABV2BQS5_9GAMM</name>
<gene>
    <name evidence="1" type="ORF">ABVT43_03035</name>
</gene>
<dbReference type="EMBL" id="JBEVCJ010000002">
    <property type="protein sequence ID" value="MET1254093.1"/>
    <property type="molecule type" value="Genomic_DNA"/>
</dbReference>
<organism evidence="1 2">
    <name type="scientific">Aliikangiella maris</name>
    <dbReference type="NCBI Taxonomy" id="3162458"/>
    <lineage>
        <taxon>Bacteria</taxon>
        <taxon>Pseudomonadati</taxon>
        <taxon>Pseudomonadota</taxon>
        <taxon>Gammaproteobacteria</taxon>
        <taxon>Oceanospirillales</taxon>
        <taxon>Pleioneaceae</taxon>
        <taxon>Aliikangiella</taxon>
    </lineage>
</organism>
<dbReference type="RefSeq" id="WP_353873642.1">
    <property type="nucleotide sequence ID" value="NZ_JBEVCJ010000002.1"/>
</dbReference>
<dbReference type="Proteomes" id="UP001548189">
    <property type="component" value="Unassembled WGS sequence"/>
</dbReference>
<sequence>MKHSNYLFFATKPAYVLFFSFLVLILTGCTSIPPQQINDRMNAWRGINIDELIKFWGLPTKQTEANGKKYAEWLNQTSEQGNTSVSIGTGHRGSHTGIGIGLSLFNLGGNDDACSRLVTYTPSGMVTDISWQGTGKYCYELTPDLDDIKSNQAARGIKK</sequence>
<accession>A0ABV2BQS5</accession>
<comment type="caution">
    <text evidence="1">The sequence shown here is derived from an EMBL/GenBank/DDBJ whole genome shotgun (WGS) entry which is preliminary data.</text>
</comment>
<proteinExistence type="predicted"/>
<evidence type="ECO:0000313" key="2">
    <source>
        <dbReference type="Proteomes" id="UP001548189"/>
    </source>
</evidence>